<sequence length="46" mass="5598">MEILILLLLFLLFDVILLIYFSKKYKTKPWHLRKILKSWNKEYGGA</sequence>
<dbReference type="Proteomes" id="UP000191055">
    <property type="component" value="Unassembled WGS sequence"/>
</dbReference>
<dbReference type="EMBL" id="FUYV01000015">
    <property type="protein sequence ID" value="SKC22346.1"/>
    <property type="molecule type" value="Genomic_DNA"/>
</dbReference>
<gene>
    <name evidence="1" type="ORF">SAMN03080601_02558</name>
</gene>
<keyword evidence="2" id="KW-1185">Reference proteome</keyword>
<protein>
    <submittedName>
        <fullName evidence="1">Uncharacterized protein</fullName>
    </submittedName>
</protein>
<organism evidence="1 2">
    <name type="scientific">Alkalitalea saponilacus</name>
    <dbReference type="NCBI Taxonomy" id="889453"/>
    <lineage>
        <taxon>Bacteria</taxon>
        <taxon>Pseudomonadati</taxon>
        <taxon>Bacteroidota</taxon>
        <taxon>Bacteroidia</taxon>
        <taxon>Marinilabiliales</taxon>
        <taxon>Marinilabiliaceae</taxon>
        <taxon>Alkalitalea</taxon>
    </lineage>
</organism>
<proteinExistence type="predicted"/>
<reference evidence="1 2" key="1">
    <citation type="submission" date="2017-02" db="EMBL/GenBank/DDBJ databases">
        <authorList>
            <person name="Peterson S.W."/>
        </authorList>
    </citation>
    <scope>NUCLEOTIDE SEQUENCE [LARGE SCALE GENOMIC DNA]</scope>
    <source>
        <strain evidence="1 2">DSM 24412</strain>
    </source>
</reference>
<dbReference type="AlphaFoldDB" id="A0A1T5HNU2"/>
<evidence type="ECO:0000313" key="2">
    <source>
        <dbReference type="Proteomes" id="UP000191055"/>
    </source>
</evidence>
<evidence type="ECO:0000313" key="1">
    <source>
        <dbReference type="EMBL" id="SKC22346.1"/>
    </source>
</evidence>
<accession>A0A1T5HNU2</accession>
<name>A0A1T5HNU2_9BACT</name>
<dbReference type="STRING" id="889453.SAMN03080601_02558"/>